<name>A0A815HR81_ADIRI</name>
<keyword evidence="10" id="KW-0862">Zinc</keyword>
<dbReference type="Pfam" id="PF21260">
    <property type="entry name" value="Laman-like_dom"/>
    <property type="match status" value="1"/>
</dbReference>
<evidence type="ECO:0000259" key="25">
    <source>
        <dbReference type="SMART" id="SM00872"/>
    </source>
</evidence>
<dbReference type="SMART" id="SM00872">
    <property type="entry name" value="Alpha-mann_mid"/>
    <property type="match status" value="1"/>
</dbReference>
<feature type="transmembrane region" description="Helical" evidence="23">
    <location>
        <begin position="855"/>
        <end position="874"/>
    </location>
</feature>
<keyword evidence="8" id="KW-0479">Metal-binding</keyword>
<evidence type="ECO:0000256" key="18">
    <source>
        <dbReference type="ARBA" id="ARBA00023257"/>
    </source>
</evidence>
<dbReference type="SUPFAM" id="SSF53850">
    <property type="entry name" value="Periplasmic binding protein-like II"/>
    <property type="match status" value="1"/>
</dbReference>
<comment type="catalytic activity">
    <reaction evidence="1">
        <text>Hydrolysis of terminal, non-reducing alpha-D-mannose residues in alpha-D-mannosides.</text>
        <dbReference type="EC" id="3.2.1.24"/>
    </reaction>
</comment>
<dbReference type="SUPFAM" id="SSF81324">
    <property type="entry name" value="Voltage-gated potassium channels"/>
    <property type="match status" value="1"/>
</dbReference>
<dbReference type="SUPFAM" id="SSF88713">
    <property type="entry name" value="Glycoside hydrolase/deacetylase"/>
    <property type="match status" value="1"/>
</dbReference>
<gene>
    <name evidence="26" type="ORF">EDS130_LOCUS33443</name>
</gene>
<dbReference type="Pfam" id="PF01074">
    <property type="entry name" value="Glyco_hydro_38N"/>
    <property type="match status" value="1"/>
</dbReference>
<evidence type="ECO:0000313" key="27">
    <source>
        <dbReference type="Proteomes" id="UP000663852"/>
    </source>
</evidence>
<comment type="subcellular location">
    <subcellularLocation>
        <location evidence="3">Membrane</location>
        <topology evidence="3">Multi-pass membrane protein</topology>
    </subcellularLocation>
    <subcellularLocation>
        <location evidence="22">Postsynaptic cell membrane</location>
    </subcellularLocation>
</comment>
<feature type="transmembrane region" description="Helical" evidence="23">
    <location>
        <begin position="643"/>
        <end position="664"/>
    </location>
</feature>
<keyword evidence="19" id="KW-1071">Ligand-gated ion channel</keyword>
<evidence type="ECO:0000313" key="26">
    <source>
        <dbReference type="EMBL" id="CAF1354016.1"/>
    </source>
</evidence>
<feature type="domain" description="Glycoside hydrolase family 38 central" evidence="25">
    <location>
        <begin position="1217"/>
        <end position="1290"/>
    </location>
</feature>
<keyword evidence="20" id="KW-0326">Glycosidase</keyword>
<dbReference type="InterPro" id="IPR027291">
    <property type="entry name" value="Glyco_hydro_38_N_sf"/>
</dbReference>
<organism evidence="26 27">
    <name type="scientific">Adineta ricciae</name>
    <name type="common">Rotifer</name>
    <dbReference type="NCBI Taxonomy" id="249248"/>
    <lineage>
        <taxon>Eukaryota</taxon>
        <taxon>Metazoa</taxon>
        <taxon>Spiralia</taxon>
        <taxon>Gnathifera</taxon>
        <taxon>Rotifera</taxon>
        <taxon>Eurotatoria</taxon>
        <taxon>Bdelloidea</taxon>
        <taxon>Adinetida</taxon>
        <taxon>Adinetidae</taxon>
        <taxon>Adineta</taxon>
    </lineage>
</organism>
<dbReference type="SUPFAM" id="SSF53822">
    <property type="entry name" value="Periplasmic binding protein-like I"/>
    <property type="match status" value="1"/>
</dbReference>
<feature type="transmembrane region" description="Helical" evidence="23">
    <location>
        <begin position="750"/>
        <end position="770"/>
    </location>
</feature>
<evidence type="ECO:0000256" key="21">
    <source>
        <dbReference type="ARBA" id="ARBA00023303"/>
    </source>
</evidence>
<dbReference type="InterPro" id="IPR000602">
    <property type="entry name" value="Glyco_hydro_38_N"/>
</dbReference>
<evidence type="ECO:0000256" key="15">
    <source>
        <dbReference type="ARBA" id="ARBA00023157"/>
    </source>
</evidence>
<dbReference type="Pfam" id="PF09261">
    <property type="entry name" value="Alpha-mann_mid"/>
    <property type="match status" value="1"/>
</dbReference>
<evidence type="ECO:0000256" key="11">
    <source>
        <dbReference type="ARBA" id="ARBA00022989"/>
    </source>
</evidence>
<dbReference type="SMART" id="SM00079">
    <property type="entry name" value="PBPe"/>
    <property type="match status" value="1"/>
</dbReference>
<dbReference type="InterPro" id="IPR015341">
    <property type="entry name" value="Glyco_hydro_38_cen"/>
</dbReference>
<proteinExistence type="inferred from homology"/>
<dbReference type="Pfam" id="PF01094">
    <property type="entry name" value="ANF_receptor"/>
    <property type="match status" value="1"/>
</dbReference>
<dbReference type="InterPro" id="IPR050843">
    <property type="entry name" value="Glycosyl_Hydrlase_38"/>
</dbReference>
<dbReference type="GO" id="GO:0045211">
    <property type="term" value="C:postsynaptic membrane"/>
    <property type="evidence" value="ECO:0007669"/>
    <property type="project" value="UniProtKB-SubCell"/>
</dbReference>
<dbReference type="GO" id="GO:0006013">
    <property type="term" value="P:mannose metabolic process"/>
    <property type="evidence" value="ECO:0007669"/>
    <property type="project" value="InterPro"/>
</dbReference>
<dbReference type="InterPro" id="IPR019594">
    <property type="entry name" value="Glu/Gly-bd"/>
</dbReference>
<evidence type="ECO:0000256" key="8">
    <source>
        <dbReference type="ARBA" id="ARBA00022723"/>
    </source>
</evidence>
<evidence type="ECO:0000256" key="23">
    <source>
        <dbReference type="SAM" id="Phobius"/>
    </source>
</evidence>
<dbReference type="Gene3D" id="3.40.190.10">
    <property type="entry name" value="Periplasmic binding protein-like II"/>
    <property type="match status" value="2"/>
</dbReference>
<dbReference type="FunFam" id="3.20.110.10:FF:000001">
    <property type="entry name" value="Alpha-mannosidase"/>
    <property type="match status" value="1"/>
</dbReference>
<dbReference type="InterPro" id="IPR028082">
    <property type="entry name" value="Peripla_BP_I"/>
</dbReference>
<feature type="transmembrane region" description="Helical" evidence="23">
    <location>
        <begin position="823"/>
        <end position="843"/>
    </location>
</feature>
<dbReference type="Pfam" id="PF10613">
    <property type="entry name" value="Lig_chan-Glu_bd"/>
    <property type="match status" value="1"/>
</dbReference>
<evidence type="ECO:0000256" key="5">
    <source>
        <dbReference type="ARBA" id="ARBA00012752"/>
    </source>
</evidence>
<dbReference type="EMBL" id="CAJNOJ010000267">
    <property type="protein sequence ID" value="CAF1354016.1"/>
    <property type="molecule type" value="Genomic_DNA"/>
</dbReference>
<dbReference type="InterPro" id="IPR011330">
    <property type="entry name" value="Glyco_hydro/deAcase_b/a-brl"/>
</dbReference>
<dbReference type="Gene3D" id="3.20.110.10">
    <property type="entry name" value="Glycoside hydrolase 38, N terminal domain"/>
    <property type="match status" value="1"/>
</dbReference>
<evidence type="ECO:0000256" key="3">
    <source>
        <dbReference type="ARBA" id="ARBA00004141"/>
    </source>
</evidence>
<dbReference type="CDD" id="cd10810">
    <property type="entry name" value="GH38N_AMII_LAM_like"/>
    <property type="match status" value="1"/>
</dbReference>
<dbReference type="GO" id="GO:0005764">
    <property type="term" value="C:lysosome"/>
    <property type="evidence" value="ECO:0007669"/>
    <property type="project" value="TreeGrafter"/>
</dbReference>
<dbReference type="InterPro" id="IPR001828">
    <property type="entry name" value="ANF_lig-bd_rcpt"/>
</dbReference>
<dbReference type="GO" id="GO:0004930">
    <property type="term" value="F:G protein-coupled receptor activity"/>
    <property type="evidence" value="ECO:0007669"/>
    <property type="project" value="InterPro"/>
</dbReference>
<accession>A0A815HR81</accession>
<keyword evidence="15" id="KW-1015">Disulfide bond</keyword>
<keyword evidence="12" id="KW-0770">Synapse</keyword>
<dbReference type="InterPro" id="IPR037094">
    <property type="entry name" value="Glyco_hydro_38_cen_sf"/>
</dbReference>
<feature type="transmembrane region" description="Helical" evidence="23">
    <location>
        <begin position="581"/>
        <end position="599"/>
    </location>
</feature>
<keyword evidence="14 23" id="KW-0472">Membrane</keyword>
<evidence type="ECO:0000259" key="24">
    <source>
        <dbReference type="SMART" id="SM00079"/>
    </source>
</evidence>
<comment type="similarity">
    <text evidence="4">Belongs to the glycosyl hydrolase 38 family.</text>
</comment>
<keyword evidence="16" id="KW-0675">Receptor</keyword>
<reference evidence="26" key="1">
    <citation type="submission" date="2021-02" db="EMBL/GenBank/DDBJ databases">
        <authorList>
            <person name="Nowell W R."/>
        </authorList>
    </citation>
    <scope>NUCLEOTIDE SEQUENCE</scope>
</reference>
<dbReference type="EC" id="3.2.1.24" evidence="5"/>
<dbReference type="Gene3D" id="1.20.1270.50">
    <property type="entry name" value="Glycoside hydrolase family 38, central domain"/>
    <property type="match status" value="2"/>
</dbReference>
<dbReference type="PRINTS" id="PR00248">
    <property type="entry name" value="GPCRMGR"/>
</dbReference>
<dbReference type="GO" id="GO:0015276">
    <property type="term" value="F:ligand-gated monoatomic ion channel activity"/>
    <property type="evidence" value="ECO:0007669"/>
    <property type="project" value="InterPro"/>
</dbReference>
<dbReference type="GO" id="GO:0046872">
    <property type="term" value="F:metal ion binding"/>
    <property type="evidence" value="ECO:0007669"/>
    <property type="project" value="UniProtKB-KW"/>
</dbReference>
<evidence type="ECO:0000256" key="4">
    <source>
        <dbReference type="ARBA" id="ARBA00009792"/>
    </source>
</evidence>
<dbReference type="Gene3D" id="2.70.98.30">
    <property type="entry name" value="Golgi alpha-mannosidase II, domain 4"/>
    <property type="match status" value="1"/>
</dbReference>
<evidence type="ECO:0000256" key="9">
    <source>
        <dbReference type="ARBA" id="ARBA00022801"/>
    </source>
</evidence>
<dbReference type="Gene3D" id="2.60.40.1180">
    <property type="entry name" value="Golgi alpha-mannosidase II"/>
    <property type="match status" value="1"/>
</dbReference>
<dbReference type="SUPFAM" id="SSF88688">
    <property type="entry name" value="Families 57/38 glycoside transferase middle domain"/>
    <property type="match status" value="1"/>
</dbReference>
<dbReference type="PANTHER" id="PTHR11607:SF3">
    <property type="entry name" value="LYSOSOMAL ALPHA-MANNOSIDASE"/>
    <property type="match status" value="1"/>
</dbReference>
<dbReference type="SUPFAM" id="SSF74650">
    <property type="entry name" value="Galactose mutarotase-like"/>
    <property type="match status" value="1"/>
</dbReference>
<keyword evidence="17" id="KW-0325">Glycoprotein</keyword>
<evidence type="ECO:0000256" key="10">
    <source>
        <dbReference type="ARBA" id="ARBA00022833"/>
    </source>
</evidence>
<dbReference type="Proteomes" id="UP000663852">
    <property type="component" value="Unassembled WGS sequence"/>
</dbReference>
<dbReference type="InterPro" id="IPR000337">
    <property type="entry name" value="GPCR_3"/>
</dbReference>
<evidence type="ECO:0000256" key="13">
    <source>
        <dbReference type="ARBA" id="ARBA00023065"/>
    </source>
</evidence>
<dbReference type="InterPro" id="IPR048534">
    <property type="entry name" value="Man2a1-like_dom"/>
</dbReference>
<dbReference type="PANTHER" id="PTHR11607">
    <property type="entry name" value="ALPHA-MANNOSIDASE"/>
    <property type="match status" value="1"/>
</dbReference>
<keyword evidence="6" id="KW-0813">Transport</keyword>
<comment type="cofactor">
    <cofactor evidence="2">
        <name>Zn(2+)</name>
        <dbReference type="ChEBI" id="CHEBI:29105"/>
    </cofactor>
</comment>
<dbReference type="Gene3D" id="1.10.287.70">
    <property type="match status" value="1"/>
</dbReference>
<evidence type="ECO:0000256" key="7">
    <source>
        <dbReference type="ARBA" id="ARBA00022692"/>
    </source>
</evidence>
<evidence type="ECO:0000256" key="2">
    <source>
        <dbReference type="ARBA" id="ARBA00001947"/>
    </source>
</evidence>
<keyword evidence="13" id="KW-0406">Ion transport</keyword>
<dbReference type="FunFam" id="1.20.1270.50:FF:000002">
    <property type="entry name" value="Alpha-mannosidase"/>
    <property type="match status" value="1"/>
</dbReference>
<keyword evidence="21" id="KW-0407">Ion channel</keyword>
<feature type="transmembrane region" description="Helical" evidence="23">
    <location>
        <begin position="611"/>
        <end position="631"/>
    </location>
</feature>
<evidence type="ECO:0000256" key="17">
    <source>
        <dbReference type="ARBA" id="ARBA00023180"/>
    </source>
</evidence>
<keyword evidence="11 23" id="KW-1133">Transmembrane helix</keyword>
<dbReference type="InterPro" id="IPR001320">
    <property type="entry name" value="Iontro_rcpt_C"/>
</dbReference>
<protein>
    <recommendedName>
        <fullName evidence="5">alpha-mannosidase</fullName>
        <ecNumber evidence="5">3.2.1.24</ecNumber>
    </recommendedName>
</protein>
<keyword evidence="18" id="KW-0628">Postsynaptic cell membrane</keyword>
<comment type="caution">
    <text evidence="26">The sequence shown here is derived from an EMBL/GenBank/DDBJ whole genome shotgun (WGS) entry which is preliminary data.</text>
</comment>
<dbReference type="InterPro" id="IPR013780">
    <property type="entry name" value="Glyco_hydro_b"/>
</dbReference>
<dbReference type="OrthoDB" id="2016903at2759"/>
<dbReference type="Pfam" id="PF00060">
    <property type="entry name" value="Lig_chan"/>
    <property type="match status" value="1"/>
</dbReference>
<evidence type="ECO:0000256" key="20">
    <source>
        <dbReference type="ARBA" id="ARBA00023295"/>
    </source>
</evidence>
<evidence type="ECO:0000256" key="12">
    <source>
        <dbReference type="ARBA" id="ARBA00023018"/>
    </source>
</evidence>
<dbReference type="Pfam" id="PF07748">
    <property type="entry name" value="Glyco_hydro_38C"/>
    <property type="match status" value="1"/>
</dbReference>
<dbReference type="InterPro" id="IPR028995">
    <property type="entry name" value="Glyco_hydro_57/38_cen_sf"/>
</dbReference>
<keyword evidence="7 23" id="KW-0812">Transmembrane</keyword>
<feature type="domain" description="Ionotropic glutamate receptor C-terminal" evidence="24">
    <location>
        <begin position="461"/>
        <end position="803"/>
    </location>
</feature>
<dbReference type="InterPro" id="IPR011013">
    <property type="entry name" value="Gal_mutarotase_sf_dom"/>
</dbReference>
<dbReference type="GO" id="GO:0004559">
    <property type="term" value="F:alpha-mannosidase activity"/>
    <property type="evidence" value="ECO:0007669"/>
    <property type="project" value="UniProtKB-EC"/>
</dbReference>
<evidence type="ECO:0000256" key="6">
    <source>
        <dbReference type="ARBA" id="ARBA00022448"/>
    </source>
</evidence>
<evidence type="ECO:0000256" key="1">
    <source>
        <dbReference type="ARBA" id="ARBA00000365"/>
    </source>
</evidence>
<keyword evidence="9" id="KW-0378">Hydrolase</keyword>
<evidence type="ECO:0000256" key="14">
    <source>
        <dbReference type="ARBA" id="ARBA00023136"/>
    </source>
</evidence>
<dbReference type="FunFam" id="1.20.1270.50:FF:000003">
    <property type="entry name" value="Alpha-mannosidase"/>
    <property type="match status" value="1"/>
</dbReference>
<sequence length="1907" mass="214334">MLLYSVCRCMPVFILETFLIQHAIASWPLFTNSSVQLLGLFPDAENTTEPTDFSVHPRAMFMAAIVLAQRYGITVDREFIGWDIAQTGGNAIGAVRSTCQKVASSDIIGIVGPAYSRETAVIAPFAESLNIPIISHAATNPSLSDRNAYPTFYRTVPSDASVTLPIVELFLRYSWKSCVIVYQNDEFGAGAVEAISDAFSDNNLVVAQLIVFDIATKKIRGDLKDLLSATSTRIVILWTDEYHTSLVLQIALQADVLGPRFTWIMSMTISLSAFNETSRPKLIGMLTVEPVIGSVISSPYNTTLLDAAYQIWQQYEPETFPGAANVNYYALFAFDATWTLIKSTYQLCRNRSKPCVSIVNSSYCFDRHFSDGTNLCNIISATEYLGASGPVKFSRNSTDRMDGIYYIVRNIQSSMNSIRFVPVLQWSYSNSLTSYTHADVVVWPGNVLTPPTGLADLEDVNLRICTIESKPFTMRTDIIENNQTKLVGYIPDLLDLLQASTKFIPHIVYPSDNQTYGGLVAAVANGLCDIAIGDITVTAKRREIVDFSSSIYDNSMRIIVRKTAADNVDLFSYMKPFSTNLWISLLACLIFSGILFCIFERQDNDVLHNRSIPSCIFLSIWFSIGNLMGYGVDFDVQTAAGRILTVGLYILSIVLVATYTANLASDLTISRSKDIISSIDDVRNGKVAFSRLGVLIESSAEEYYLREISDGIRNFYPLRSLDDLFNSLLNNKIDASFFDIGSLEYATNNVYCNLSLVGSDFAGSAFGIVYPKKWLYASNLDVVILSLRETGVLDDLKRKWFQKSVCQASSSDDVSTSIEVGTMSGLLLTFAVLNAISVIVFLWTKRIIIRETMHVVKWITLLFFILTSSLGAPYKSARTCGYDSCNLGKADKLNVHLVPHTHDDVGWLKTIDQYYYGSRSDIVNRGVQYIIDSVIQALVDNPDRRYIYVEMAYFWRWWNEQSDDMRNVVKGLVNEGRLEFISGGWCMNDEATTHYNSIIDQHTLGAEFLRNTFGECARPKLGWQIDPFGHSREVASLFAQMGFDGLFFGRIDYQDRIPRTAEKNLEMDHVASNNGLLGRQSWLFTGVLPHGYSGPNSFCFDINCSDQPIMDDKSLHDYNVEERVQAFINSAHVQSLIYATNHIIMTMGDDFQDVNANEKFKNLDKLIQYVNLQQANGSDVNVFYSTPSCYLYALNKVNREWKSKNDDFFPYASIPFAYWTGYFTSRPAFKRYERYANNILQVTRQLNGFSQMNLRDSIFYLSEAMGLAQHHDAVSGTEKQHVADDYAQRLADGIDRTMDVINNAYGKLLLKENRTGPIAHQFLCPFSNISECLPIEGQNEFVLTLWNPTIHPVITHPRVPVTRQYLIYDPSGTIIHAEYLPIPQTIRNIPGRTSSAANQYVFQASLPALGYSTYYFKAHTATINEQIKKSTVNQACILQNEHLRVEFNELGHLKRITNLDKNIVVSFTEQGFYWYASYTSNPTTPEFPSSGAYVFRPLYPEAFPVSPLRQINCTITDTVQKASIMFNDWISQEIHLYRNASTLEIDWTVGPIPIDDNIGKEIIIRYNTNIDSGSKYYTDANGREVLERIRNHRPTWPYFPEVPITGNYYPINSRIWIRDRERQLTILTGQCFSYSWCQINGSSVLFENSYVLINVFNSGSNNGDVITEFNMTFFDSYHNSMCTFTQENVAGELPNCGSEVSIVQSSNSLNVAYKKASFSAWISYNTWHGGHYKFNLFTTLNRINDPSTTGLCIEGCPSKRMAPQLLLTDSTTDQEIATSAIASHVCDAYITTAAQRVSQNSPAVQMTPGYLHAVRRACIIDVTVTGDADFARDSASNIVTDILTHAKEPDIDNISHLVQDATQATQQVLEQTETQVQTMIDGAIWPCSPNAPVCIMPSLIRRKQVTV</sequence>
<evidence type="ECO:0000256" key="16">
    <source>
        <dbReference type="ARBA" id="ARBA00023170"/>
    </source>
</evidence>
<dbReference type="GO" id="GO:0030246">
    <property type="term" value="F:carbohydrate binding"/>
    <property type="evidence" value="ECO:0007669"/>
    <property type="project" value="InterPro"/>
</dbReference>
<evidence type="ECO:0000256" key="19">
    <source>
        <dbReference type="ARBA" id="ARBA00023286"/>
    </source>
</evidence>
<dbReference type="Gene3D" id="3.40.50.2300">
    <property type="match status" value="2"/>
</dbReference>
<dbReference type="InterPro" id="IPR011682">
    <property type="entry name" value="Glyco_hydro_38_C"/>
</dbReference>
<evidence type="ECO:0000256" key="22">
    <source>
        <dbReference type="ARBA" id="ARBA00034100"/>
    </source>
</evidence>